<organism evidence="4 5">
    <name type="scientific">Tanacetum coccineum</name>
    <dbReference type="NCBI Taxonomy" id="301880"/>
    <lineage>
        <taxon>Eukaryota</taxon>
        <taxon>Viridiplantae</taxon>
        <taxon>Streptophyta</taxon>
        <taxon>Embryophyta</taxon>
        <taxon>Tracheophyta</taxon>
        <taxon>Spermatophyta</taxon>
        <taxon>Magnoliopsida</taxon>
        <taxon>eudicotyledons</taxon>
        <taxon>Gunneridae</taxon>
        <taxon>Pentapetalae</taxon>
        <taxon>asterids</taxon>
        <taxon>campanulids</taxon>
        <taxon>Asterales</taxon>
        <taxon>Asteraceae</taxon>
        <taxon>Asteroideae</taxon>
        <taxon>Anthemideae</taxon>
        <taxon>Anthemidinae</taxon>
        <taxon>Tanacetum</taxon>
    </lineage>
</organism>
<dbReference type="Pfam" id="PF00076">
    <property type="entry name" value="RRM_1"/>
    <property type="match status" value="1"/>
</dbReference>
<dbReference type="InterPro" id="IPR000504">
    <property type="entry name" value="RRM_dom"/>
</dbReference>
<evidence type="ECO:0000313" key="5">
    <source>
        <dbReference type="Proteomes" id="UP001151760"/>
    </source>
</evidence>
<dbReference type="CDD" id="cd00590">
    <property type="entry name" value="RRM_SF"/>
    <property type="match status" value="1"/>
</dbReference>
<dbReference type="PROSITE" id="PS50102">
    <property type="entry name" value="RRM"/>
    <property type="match status" value="1"/>
</dbReference>
<dbReference type="EMBL" id="BQNB010011174">
    <property type="protein sequence ID" value="GJS87133.1"/>
    <property type="molecule type" value="Genomic_DNA"/>
</dbReference>
<dbReference type="InterPro" id="IPR004332">
    <property type="entry name" value="Transposase_MuDR"/>
</dbReference>
<dbReference type="PANTHER" id="PTHR34427:SF5">
    <property type="entry name" value="DUF4283 DOMAIN-CONTAINING PROTEIN"/>
    <property type="match status" value="1"/>
</dbReference>
<proteinExistence type="predicted"/>
<dbReference type="PANTHER" id="PTHR34427">
    <property type="entry name" value="DUF4283 DOMAIN PROTEIN"/>
    <property type="match status" value="1"/>
</dbReference>
<gene>
    <name evidence="4" type="ORF">Tco_0769769</name>
</gene>
<reference evidence="4" key="2">
    <citation type="submission" date="2022-01" db="EMBL/GenBank/DDBJ databases">
        <authorList>
            <person name="Yamashiro T."/>
            <person name="Shiraishi A."/>
            <person name="Satake H."/>
            <person name="Nakayama K."/>
        </authorList>
    </citation>
    <scope>NUCLEOTIDE SEQUENCE</scope>
</reference>
<name>A0ABQ4ZAA5_9ASTR</name>
<comment type="caution">
    <text evidence="4">The sequence shown here is derived from an EMBL/GenBank/DDBJ whole genome shotgun (WGS) entry which is preliminary data.</text>
</comment>
<evidence type="ECO:0000256" key="1">
    <source>
        <dbReference type="PROSITE-ProRule" id="PRU00176"/>
    </source>
</evidence>
<dbReference type="Gene3D" id="3.30.70.330">
    <property type="match status" value="1"/>
</dbReference>
<keyword evidence="1" id="KW-0694">RNA-binding</keyword>
<dbReference type="GO" id="GO:0003964">
    <property type="term" value="F:RNA-directed DNA polymerase activity"/>
    <property type="evidence" value="ECO:0007669"/>
    <property type="project" value="UniProtKB-KW"/>
</dbReference>
<sequence>MEDTVDIDVQDSPSPRWENILQSPILEYRAHNEDIYQPQGNDDDSDGCPSEGSYHSYIGSDNEDEIMNYERETISDNKNIPTIEVNSRFSNAVVFKRALNHYALMNEFEYFIEKSEPTRFTARCAQLTCRWRIHAAILQDGVTFKCFNMVFLHSKEDQVRRISKSVFITNFPDDLGPSDLWKLCGVYGTVVDVFIPNRMSKAGKRFAFVRFIRVVDMDRLIGNLCTLWVGRFHIYANAVRYERPSKSNIFKKHPNPKGFSKEGTFVSVVKEPPPQFSQDDISSQSPALVLDDACGIERDLSRHVMGMVKDLSSILIIQSILHQEGFSEVSVSYLGGLWVLLELNTLETREKLLQHVGAKSWFYVLQSATHDFVSKERIVWVDIKGIPLHVWSRETFLKIGRKWGETMDIEESSISSFARKRLCIKTSMADNILESFKVIFKGKLYTVRAKELFAWTPHDDELVDECDDDRVPVVGDKSPDVPNNIGEEEVQQSEDPFELYDLLNKPSDDKDAKPSLSHPPGFLPQVSNQNRNDLTSDNATNMVVHSNVMKHTQETLVSESSCDISSTRIANKMHKGGSILSVLDDMIRVGQSMGYDMVGCSKDIENIIGNQGAADGFK</sequence>
<feature type="region of interest" description="Disordered" evidence="2">
    <location>
        <begin position="508"/>
        <end position="534"/>
    </location>
</feature>
<dbReference type="InterPro" id="IPR035979">
    <property type="entry name" value="RBD_domain_sf"/>
</dbReference>
<feature type="region of interest" description="Disordered" evidence="2">
    <location>
        <begin position="31"/>
        <end position="55"/>
    </location>
</feature>
<accession>A0ABQ4ZAA5</accession>
<evidence type="ECO:0000259" key="3">
    <source>
        <dbReference type="PROSITE" id="PS50102"/>
    </source>
</evidence>
<dbReference type="InterPro" id="IPR012677">
    <property type="entry name" value="Nucleotide-bd_a/b_plait_sf"/>
</dbReference>
<feature type="domain" description="RRM" evidence="3">
    <location>
        <begin position="164"/>
        <end position="246"/>
    </location>
</feature>
<reference evidence="4" key="1">
    <citation type="journal article" date="2022" name="Int. J. Mol. Sci.">
        <title>Draft Genome of Tanacetum Coccineum: Genomic Comparison of Closely Related Tanacetum-Family Plants.</title>
        <authorList>
            <person name="Yamashiro T."/>
            <person name="Shiraishi A."/>
            <person name="Nakayama K."/>
            <person name="Satake H."/>
        </authorList>
    </citation>
    <scope>NUCLEOTIDE SEQUENCE</scope>
</reference>
<dbReference type="SMART" id="SM00360">
    <property type="entry name" value="RRM"/>
    <property type="match status" value="1"/>
</dbReference>
<dbReference type="Proteomes" id="UP001151760">
    <property type="component" value="Unassembled WGS sequence"/>
</dbReference>
<keyword evidence="4" id="KW-0808">Transferase</keyword>
<keyword evidence="5" id="KW-1185">Reference proteome</keyword>
<evidence type="ECO:0000256" key="2">
    <source>
        <dbReference type="SAM" id="MobiDB-lite"/>
    </source>
</evidence>
<feature type="compositionally biased region" description="Polar residues" evidence="2">
    <location>
        <begin position="525"/>
        <end position="534"/>
    </location>
</feature>
<dbReference type="SUPFAM" id="SSF54928">
    <property type="entry name" value="RNA-binding domain, RBD"/>
    <property type="match status" value="1"/>
</dbReference>
<keyword evidence="4" id="KW-0548">Nucleotidyltransferase</keyword>
<evidence type="ECO:0000313" key="4">
    <source>
        <dbReference type="EMBL" id="GJS87133.1"/>
    </source>
</evidence>
<keyword evidence="4" id="KW-0695">RNA-directed DNA polymerase</keyword>
<dbReference type="Pfam" id="PF03108">
    <property type="entry name" value="DBD_Tnp_Mut"/>
    <property type="match status" value="1"/>
</dbReference>
<protein>
    <submittedName>
        <fullName evidence="4">RNA-directed DNA polymerase, eukaryota</fullName>
    </submittedName>
</protein>